<accession>A0A7R9PWS6</accession>
<evidence type="ECO:0000259" key="13">
    <source>
        <dbReference type="Pfam" id="PF22666"/>
    </source>
</evidence>
<dbReference type="Pfam" id="PF22666">
    <property type="entry name" value="Glyco_hydro_2_N2"/>
    <property type="match status" value="1"/>
</dbReference>
<dbReference type="FunFam" id="2.60.120.260:FF:000060">
    <property type="entry name" value="Probable beta-mannosidase"/>
    <property type="match status" value="1"/>
</dbReference>
<evidence type="ECO:0000256" key="6">
    <source>
        <dbReference type="ARBA" id="ARBA00022801"/>
    </source>
</evidence>
<dbReference type="SUPFAM" id="SSF51445">
    <property type="entry name" value="(Trans)glycosidases"/>
    <property type="match status" value="1"/>
</dbReference>
<dbReference type="InterPro" id="IPR013783">
    <property type="entry name" value="Ig-like_fold"/>
</dbReference>
<evidence type="ECO:0000256" key="2">
    <source>
        <dbReference type="ARBA" id="ARBA00004371"/>
    </source>
</evidence>
<dbReference type="InterPro" id="IPR054593">
    <property type="entry name" value="Beta-mannosidase-like_N2"/>
</dbReference>
<comment type="similarity">
    <text evidence="3">Belongs to the glycosyl hydrolase 2 family.</text>
</comment>
<dbReference type="EC" id="3.2.1.25" evidence="4"/>
<dbReference type="EMBL" id="OC856080">
    <property type="protein sequence ID" value="CAD7623172.1"/>
    <property type="molecule type" value="Genomic_DNA"/>
</dbReference>
<feature type="domain" description="Beta-mannosidase-like galactose-binding" evidence="13">
    <location>
        <begin position="32"/>
        <end position="210"/>
    </location>
</feature>
<dbReference type="SUPFAM" id="SSF49785">
    <property type="entry name" value="Galactose-binding domain-like"/>
    <property type="match status" value="1"/>
</dbReference>
<evidence type="ECO:0000256" key="3">
    <source>
        <dbReference type="ARBA" id="ARBA00007401"/>
    </source>
</evidence>
<keyword evidence="15" id="KW-1185">Reference proteome</keyword>
<evidence type="ECO:0000256" key="1">
    <source>
        <dbReference type="ARBA" id="ARBA00000829"/>
    </source>
</evidence>
<dbReference type="Gene3D" id="2.60.120.260">
    <property type="entry name" value="Galactose-binding domain-like"/>
    <property type="match status" value="1"/>
</dbReference>
<name>A0A7R9PWS6_9ACAR</name>
<dbReference type="Pfam" id="PF00703">
    <property type="entry name" value="Glyco_hydro_2"/>
    <property type="match status" value="1"/>
</dbReference>
<evidence type="ECO:0000256" key="7">
    <source>
        <dbReference type="ARBA" id="ARBA00023180"/>
    </source>
</evidence>
<evidence type="ECO:0000256" key="9">
    <source>
        <dbReference type="ARBA" id="ARBA00023295"/>
    </source>
</evidence>
<keyword evidence="7" id="KW-0325">Glycoprotein</keyword>
<evidence type="ECO:0000256" key="10">
    <source>
        <dbReference type="ARBA" id="ARBA00033445"/>
    </source>
</evidence>
<keyword evidence="9" id="KW-0326">Glycosidase</keyword>
<evidence type="ECO:0000259" key="12">
    <source>
        <dbReference type="Pfam" id="PF00703"/>
    </source>
</evidence>
<evidence type="ECO:0000313" key="14">
    <source>
        <dbReference type="EMBL" id="CAD7623172.1"/>
    </source>
</evidence>
<dbReference type="GO" id="GO:0005764">
    <property type="term" value="C:lysosome"/>
    <property type="evidence" value="ECO:0007669"/>
    <property type="project" value="UniProtKB-SubCell"/>
</dbReference>
<proteinExistence type="inferred from homology"/>
<evidence type="ECO:0000256" key="8">
    <source>
        <dbReference type="ARBA" id="ARBA00023228"/>
    </source>
</evidence>
<dbReference type="InterPro" id="IPR008979">
    <property type="entry name" value="Galactose-bd-like_sf"/>
</dbReference>
<sequence length="576" mass="66496">MSVNYCSVVCLLLCFVSLGFADYLSLDGNEWIATSFNKSIKVEAKVPGSIYSDLRRAQVLKQDLLYEKNDVNYRWVAYDNWTYERTFTVDSKLLDKKNVNLLANGIDTVSSVYINDQLIGKTDNQYIRYVWDVKKVLKSGQNTLRLAFQSAPLYAKQQSEDFLQKYNYKVIPDCPGPQQFGECHAPFIRKMPASFSWDWGPAFPTQGIWKPIGIEAFDSILIRDITIETIPDPKNASQWTLTVNAFVESAPNQQMDGIFDIKLDNNVLIDKQKQTIKSDGQGKAKMMIVIFITNIQIITWYPNGVSDNTQKLYQLNVQIDVNKEVSTQTKKIGFRTIKLVQNPVKPEGLTFFFEVNSQPFYAKGSNWVPTNVLTEDITPEYLRHVLGSAKRANMNMMRVWGGGVYESDLFYELADEYGIMIWQDFMFACSLYPAHNEFLDSVKNEVITQVRRIQHHPSLAIWTGNNENEIALAWWWNNVLNYFVDYRKLYVETIGKTVAAEDPTRPYLTSSPSNGLESQSENYTAKHPDDWRYGDTHYYSDDSHLWDWTTLQSPQDFPPVYRRVRCLTTYTHSECI</sequence>
<evidence type="ECO:0000256" key="5">
    <source>
        <dbReference type="ARBA" id="ARBA00022729"/>
    </source>
</evidence>
<feature type="signal peptide" evidence="11">
    <location>
        <begin position="1"/>
        <end position="21"/>
    </location>
</feature>
<comment type="catalytic activity">
    <reaction evidence="1">
        <text>Hydrolysis of terminal, non-reducing beta-D-mannose residues in beta-D-mannosides.</text>
        <dbReference type="EC" id="3.2.1.25"/>
    </reaction>
</comment>
<dbReference type="InterPro" id="IPR036156">
    <property type="entry name" value="Beta-gal/glucu_dom_sf"/>
</dbReference>
<dbReference type="GO" id="GO:0005975">
    <property type="term" value="P:carbohydrate metabolic process"/>
    <property type="evidence" value="ECO:0007669"/>
    <property type="project" value="InterPro"/>
</dbReference>
<organism evidence="14">
    <name type="scientific">Medioppia subpectinata</name>
    <dbReference type="NCBI Taxonomy" id="1979941"/>
    <lineage>
        <taxon>Eukaryota</taxon>
        <taxon>Metazoa</taxon>
        <taxon>Ecdysozoa</taxon>
        <taxon>Arthropoda</taxon>
        <taxon>Chelicerata</taxon>
        <taxon>Arachnida</taxon>
        <taxon>Acari</taxon>
        <taxon>Acariformes</taxon>
        <taxon>Sarcoptiformes</taxon>
        <taxon>Oribatida</taxon>
        <taxon>Brachypylina</taxon>
        <taxon>Oppioidea</taxon>
        <taxon>Oppiidae</taxon>
        <taxon>Medioppia</taxon>
    </lineage>
</organism>
<evidence type="ECO:0000256" key="4">
    <source>
        <dbReference type="ARBA" id="ARBA00012754"/>
    </source>
</evidence>
<reference evidence="14" key="1">
    <citation type="submission" date="2020-11" db="EMBL/GenBank/DDBJ databases">
        <authorList>
            <person name="Tran Van P."/>
        </authorList>
    </citation>
    <scope>NUCLEOTIDE SEQUENCE</scope>
</reference>
<comment type="subcellular location">
    <subcellularLocation>
        <location evidence="2">Lysosome</location>
    </subcellularLocation>
</comment>
<dbReference type="Proteomes" id="UP000759131">
    <property type="component" value="Unassembled WGS sequence"/>
</dbReference>
<keyword evidence="5 11" id="KW-0732">Signal</keyword>
<keyword evidence="8" id="KW-0458">Lysosome</keyword>
<dbReference type="SUPFAM" id="SSF49303">
    <property type="entry name" value="beta-Galactosidase/glucuronidase domain"/>
    <property type="match status" value="1"/>
</dbReference>
<dbReference type="PANTHER" id="PTHR43730">
    <property type="entry name" value="BETA-MANNOSIDASE"/>
    <property type="match status" value="1"/>
</dbReference>
<feature type="domain" description="Glycoside hydrolase family 2 immunoglobulin-like beta-sandwich" evidence="12">
    <location>
        <begin position="222"/>
        <end position="335"/>
    </location>
</feature>
<dbReference type="Gene3D" id="3.20.20.80">
    <property type="entry name" value="Glycosidases"/>
    <property type="match status" value="1"/>
</dbReference>
<evidence type="ECO:0000313" key="15">
    <source>
        <dbReference type="Proteomes" id="UP000759131"/>
    </source>
</evidence>
<dbReference type="GO" id="GO:0004567">
    <property type="term" value="F:beta-mannosidase activity"/>
    <property type="evidence" value="ECO:0007669"/>
    <property type="project" value="UniProtKB-EC"/>
</dbReference>
<dbReference type="Gene3D" id="2.60.40.10">
    <property type="entry name" value="Immunoglobulins"/>
    <property type="match status" value="1"/>
</dbReference>
<dbReference type="InterPro" id="IPR017853">
    <property type="entry name" value="GH"/>
</dbReference>
<gene>
    <name evidence="14" type="ORF">OSB1V03_LOCUS3632</name>
</gene>
<dbReference type="GO" id="GO:0006516">
    <property type="term" value="P:glycoprotein catabolic process"/>
    <property type="evidence" value="ECO:0007669"/>
    <property type="project" value="TreeGrafter"/>
</dbReference>
<feature type="chain" id="PRO_5036211639" description="beta-mannosidase" evidence="11">
    <location>
        <begin position="22"/>
        <end position="576"/>
    </location>
</feature>
<evidence type="ECO:0000256" key="11">
    <source>
        <dbReference type="SAM" id="SignalP"/>
    </source>
</evidence>
<protein>
    <recommendedName>
        <fullName evidence="4">beta-mannosidase</fullName>
        <ecNumber evidence="4">3.2.1.25</ecNumber>
    </recommendedName>
    <alternativeName>
        <fullName evidence="10">Mannanase</fullName>
    </alternativeName>
</protein>
<keyword evidence="6" id="KW-0378">Hydrolase</keyword>
<dbReference type="EMBL" id="CAJPIZ010001505">
    <property type="protein sequence ID" value="CAG2103602.1"/>
    <property type="molecule type" value="Genomic_DNA"/>
</dbReference>
<dbReference type="OrthoDB" id="2866996at2759"/>
<dbReference type="InterPro" id="IPR050887">
    <property type="entry name" value="Beta-mannosidase_GH2"/>
</dbReference>
<dbReference type="PANTHER" id="PTHR43730:SF1">
    <property type="entry name" value="BETA-MANNOSIDASE"/>
    <property type="match status" value="1"/>
</dbReference>
<dbReference type="AlphaFoldDB" id="A0A7R9PWS6"/>
<dbReference type="InterPro" id="IPR006102">
    <property type="entry name" value="Ig-like_GH2"/>
</dbReference>